<sequence length="174" mass="18986">MKVISLLICFWCICFSANSQTSNTGDYEVKVFSYTYKTTKGHLKKVTPEGVGIEDYQGNYFIFRTKDIIKIKVKRRGLTFGQFVSGGTLAGLGIGAAIWSLDEQGENTTEMAKLTAALTVAGALVGTAVGSVAAVANKKMALRVNGSQSYFLENHKKLEKYVNHSQATQHVANY</sequence>
<dbReference type="RefSeq" id="WP_138730823.1">
    <property type="nucleotide sequence ID" value="NZ_SRMP02000017.1"/>
</dbReference>
<feature type="chain" id="PRO_5046088955" description="Glycine zipper family protein" evidence="2">
    <location>
        <begin position="20"/>
        <end position="174"/>
    </location>
</feature>
<accession>A0ABW9JHV3</accession>
<name>A0ABW9JHV3_9SPHI</name>
<evidence type="ECO:0000313" key="4">
    <source>
        <dbReference type="Proteomes" id="UP001517367"/>
    </source>
</evidence>
<reference evidence="3 4" key="1">
    <citation type="submission" date="2024-12" db="EMBL/GenBank/DDBJ databases">
        <authorList>
            <person name="Hu S."/>
        </authorList>
    </citation>
    <scope>NUCLEOTIDE SEQUENCE [LARGE SCALE GENOMIC DNA]</scope>
    <source>
        <strain evidence="3 4">P-25</strain>
    </source>
</reference>
<feature type="signal peptide" evidence="2">
    <location>
        <begin position="1"/>
        <end position="19"/>
    </location>
</feature>
<evidence type="ECO:0008006" key="5">
    <source>
        <dbReference type="Google" id="ProtNLM"/>
    </source>
</evidence>
<keyword evidence="4" id="KW-1185">Reference proteome</keyword>
<dbReference type="Proteomes" id="UP001517367">
    <property type="component" value="Unassembled WGS sequence"/>
</dbReference>
<keyword evidence="1" id="KW-0472">Membrane</keyword>
<evidence type="ECO:0000256" key="1">
    <source>
        <dbReference type="SAM" id="Phobius"/>
    </source>
</evidence>
<gene>
    <name evidence="3" type="ORF">E5L68_011315</name>
</gene>
<comment type="caution">
    <text evidence="3">The sequence shown here is derived from an EMBL/GenBank/DDBJ whole genome shotgun (WGS) entry which is preliminary data.</text>
</comment>
<keyword evidence="2" id="KW-0732">Signal</keyword>
<keyword evidence="1" id="KW-1133">Transmembrane helix</keyword>
<protein>
    <recommendedName>
        <fullName evidence="5">Glycine zipper family protein</fullName>
    </recommendedName>
</protein>
<dbReference type="EMBL" id="SRMP02000017">
    <property type="protein sequence ID" value="MFN0291983.1"/>
    <property type="molecule type" value="Genomic_DNA"/>
</dbReference>
<organism evidence="3 4">
    <name type="scientific">Pedobacter helvus</name>
    <dbReference type="NCBI Taxonomy" id="2563444"/>
    <lineage>
        <taxon>Bacteria</taxon>
        <taxon>Pseudomonadati</taxon>
        <taxon>Bacteroidota</taxon>
        <taxon>Sphingobacteriia</taxon>
        <taxon>Sphingobacteriales</taxon>
        <taxon>Sphingobacteriaceae</taxon>
        <taxon>Pedobacter</taxon>
    </lineage>
</organism>
<proteinExistence type="predicted"/>
<feature type="transmembrane region" description="Helical" evidence="1">
    <location>
        <begin position="114"/>
        <end position="136"/>
    </location>
</feature>
<evidence type="ECO:0000313" key="3">
    <source>
        <dbReference type="EMBL" id="MFN0291983.1"/>
    </source>
</evidence>
<evidence type="ECO:0000256" key="2">
    <source>
        <dbReference type="SAM" id="SignalP"/>
    </source>
</evidence>
<keyword evidence="1" id="KW-0812">Transmembrane</keyword>